<evidence type="ECO:0000313" key="6">
    <source>
        <dbReference type="Proteomes" id="UP000678393"/>
    </source>
</evidence>
<comment type="caution">
    <text evidence="5">The sequence shown here is derived from an EMBL/GenBank/DDBJ whole genome shotgun (WGS) entry which is preliminary data.</text>
</comment>
<dbReference type="Pfam" id="PF06083">
    <property type="entry name" value="IL17"/>
    <property type="match status" value="1"/>
</dbReference>
<evidence type="ECO:0000313" key="5">
    <source>
        <dbReference type="EMBL" id="CAG5131652.1"/>
    </source>
</evidence>
<dbReference type="Proteomes" id="UP000678393">
    <property type="component" value="Unassembled WGS sequence"/>
</dbReference>
<protein>
    <submittedName>
        <fullName evidence="5">Uncharacterized protein</fullName>
    </submittedName>
</protein>
<dbReference type="AlphaFoldDB" id="A0A8S3ZUX6"/>
<keyword evidence="6" id="KW-1185">Reference proteome</keyword>
<sequence length="152" mass="16679">TCATPANLPQMVRDLNTRLTASQLVGLNPGESTPQAAPTSQYNTCPRNVTGDWWPRPEVNLRSTCPWKLQQVDLGVNAFPRYVNTAVCLCNNGCIGSPSMRCMEVTYDVTYFNRKGCENGLAVMEPSKYTVNIGCHCVGALQQPTIPDHNSE</sequence>
<name>A0A8S3ZUX6_9EUPU</name>
<dbReference type="InterPro" id="IPR010345">
    <property type="entry name" value="IL-17_fam"/>
</dbReference>
<evidence type="ECO:0000256" key="4">
    <source>
        <dbReference type="ARBA" id="ARBA00022729"/>
    </source>
</evidence>
<comment type="subcellular location">
    <subcellularLocation>
        <location evidence="1">Secreted</location>
    </subcellularLocation>
</comment>
<organism evidence="5 6">
    <name type="scientific">Candidula unifasciata</name>
    <dbReference type="NCBI Taxonomy" id="100452"/>
    <lineage>
        <taxon>Eukaryota</taxon>
        <taxon>Metazoa</taxon>
        <taxon>Spiralia</taxon>
        <taxon>Lophotrochozoa</taxon>
        <taxon>Mollusca</taxon>
        <taxon>Gastropoda</taxon>
        <taxon>Heterobranchia</taxon>
        <taxon>Euthyneura</taxon>
        <taxon>Panpulmonata</taxon>
        <taxon>Eupulmonata</taxon>
        <taxon>Stylommatophora</taxon>
        <taxon>Helicina</taxon>
        <taxon>Helicoidea</taxon>
        <taxon>Geomitridae</taxon>
        <taxon>Candidula</taxon>
    </lineage>
</organism>
<accession>A0A8S3ZUX6</accession>
<evidence type="ECO:0000256" key="1">
    <source>
        <dbReference type="ARBA" id="ARBA00004613"/>
    </source>
</evidence>
<dbReference type="OrthoDB" id="6147017at2759"/>
<comment type="similarity">
    <text evidence="2">Belongs to the IL-17 family.</text>
</comment>
<feature type="non-terminal residue" evidence="5">
    <location>
        <position position="152"/>
    </location>
</feature>
<proteinExistence type="inferred from homology"/>
<dbReference type="InterPro" id="IPR029034">
    <property type="entry name" value="Cystine-knot_cytokine"/>
</dbReference>
<reference evidence="5" key="1">
    <citation type="submission" date="2021-04" db="EMBL/GenBank/DDBJ databases">
        <authorList>
            <consortium name="Molecular Ecology Group"/>
        </authorList>
    </citation>
    <scope>NUCLEOTIDE SEQUENCE</scope>
</reference>
<evidence type="ECO:0000256" key="3">
    <source>
        <dbReference type="ARBA" id="ARBA00022525"/>
    </source>
</evidence>
<dbReference type="GO" id="GO:0005576">
    <property type="term" value="C:extracellular region"/>
    <property type="evidence" value="ECO:0007669"/>
    <property type="project" value="UniProtKB-SubCell"/>
</dbReference>
<dbReference type="Gene3D" id="2.10.90.10">
    <property type="entry name" value="Cystine-knot cytokines"/>
    <property type="match status" value="1"/>
</dbReference>
<keyword evidence="4" id="KW-0732">Signal</keyword>
<gene>
    <name evidence="5" type="ORF">CUNI_LOCUS17210</name>
</gene>
<evidence type="ECO:0000256" key="2">
    <source>
        <dbReference type="ARBA" id="ARBA00007236"/>
    </source>
</evidence>
<dbReference type="SUPFAM" id="SSF57501">
    <property type="entry name" value="Cystine-knot cytokines"/>
    <property type="match status" value="1"/>
</dbReference>
<dbReference type="EMBL" id="CAJHNH020004779">
    <property type="protein sequence ID" value="CAG5131652.1"/>
    <property type="molecule type" value="Genomic_DNA"/>
</dbReference>
<keyword evidence="3" id="KW-0964">Secreted</keyword>
<dbReference type="GO" id="GO:0005125">
    <property type="term" value="F:cytokine activity"/>
    <property type="evidence" value="ECO:0007669"/>
    <property type="project" value="InterPro"/>
</dbReference>